<feature type="domain" description="ABC transporter" evidence="6">
    <location>
        <begin position="6"/>
        <end position="255"/>
    </location>
</feature>
<dbReference type="Gene3D" id="3.40.50.300">
    <property type="entry name" value="P-loop containing nucleotide triphosphate hydrolases"/>
    <property type="match status" value="1"/>
</dbReference>
<evidence type="ECO:0000256" key="3">
    <source>
        <dbReference type="ARBA" id="ARBA00022458"/>
    </source>
</evidence>
<evidence type="ECO:0000256" key="4">
    <source>
        <dbReference type="ARBA" id="ARBA00022741"/>
    </source>
</evidence>
<dbReference type="InterPro" id="IPR027417">
    <property type="entry name" value="P-loop_NTPase"/>
</dbReference>
<evidence type="ECO:0000256" key="1">
    <source>
        <dbReference type="ARBA" id="ARBA00005417"/>
    </source>
</evidence>
<evidence type="ECO:0000313" key="8">
    <source>
        <dbReference type="Proteomes" id="UP001549110"/>
    </source>
</evidence>
<accession>A0ABV2ELT2</accession>
<organism evidence="7 8">
    <name type="scientific">Phenylobacterium koreense</name>
    <dbReference type="NCBI Taxonomy" id="266125"/>
    <lineage>
        <taxon>Bacteria</taxon>
        <taxon>Pseudomonadati</taxon>
        <taxon>Pseudomonadota</taxon>
        <taxon>Alphaproteobacteria</taxon>
        <taxon>Caulobacterales</taxon>
        <taxon>Caulobacteraceae</taxon>
        <taxon>Phenylobacterium</taxon>
    </lineage>
</organism>
<keyword evidence="4" id="KW-0547">Nucleotide-binding</keyword>
<keyword evidence="5 7" id="KW-0067">ATP-binding</keyword>
<dbReference type="Proteomes" id="UP001549110">
    <property type="component" value="Unassembled WGS sequence"/>
</dbReference>
<evidence type="ECO:0000313" key="7">
    <source>
        <dbReference type="EMBL" id="MET3527907.1"/>
    </source>
</evidence>
<reference evidence="7 8" key="1">
    <citation type="submission" date="2024-06" db="EMBL/GenBank/DDBJ databases">
        <title>Genomic Encyclopedia of Type Strains, Phase IV (KMG-IV): sequencing the most valuable type-strain genomes for metagenomic binning, comparative biology and taxonomic classification.</title>
        <authorList>
            <person name="Goeker M."/>
        </authorList>
    </citation>
    <scope>NUCLEOTIDE SEQUENCE [LARGE SCALE GENOMIC DNA]</scope>
    <source>
        <strain evidence="7 8">DSM 17809</strain>
    </source>
</reference>
<dbReference type="PANTHER" id="PTHR42711:SF5">
    <property type="entry name" value="ABC TRANSPORTER ATP-BINDING PROTEIN NATA"/>
    <property type="match status" value="1"/>
</dbReference>
<dbReference type="SUPFAM" id="SSF52540">
    <property type="entry name" value="P-loop containing nucleoside triphosphate hydrolases"/>
    <property type="match status" value="1"/>
</dbReference>
<dbReference type="GO" id="GO:0005524">
    <property type="term" value="F:ATP binding"/>
    <property type="evidence" value="ECO:0007669"/>
    <property type="project" value="UniProtKB-KW"/>
</dbReference>
<dbReference type="InterPro" id="IPR003593">
    <property type="entry name" value="AAA+_ATPase"/>
</dbReference>
<keyword evidence="8" id="KW-1185">Reference proteome</keyword>
<keyword evidence="2" id="KW-0813">Transport</keyword>
<protein>
    <submittedName>
        <fullName evidence="7">ABC-2 type transport system ATP-binding protein</fullName>
    </submittedName>
</protein>
<dbReference type="Pfam" id="PF00005">
    <property type="entry name" value="ABC_tran"/>
    <property type="match status" value="1"/>
</dbReference>
<dbReference type="EMBL" id="JBEPLU010000002">
    <property type="protein sequence ID" value="MET3527907.1"/>
    <property type="molecule type" value="Genomic_DNA"/>
</dbReference>
<gene>
    <name evidence="7" type="ORF">ABID41_003025</name>
</gene>
<name>A0ABV2ELT2_9CAUL</name>
<dbReference type="PANTHER" id="PTHR42711">
    <property type="entry name" value="ABC TRANSPORTER ATP-BINDING PROTEIN"/>
    <property type="match status" value="1"/>
</dbReference>
<dbReference type="PROSITE" id="PS50893">
    <property type="entry name" value="ABC_TRANSPORTER_2"/>
    <property type="match status" value="1"/>
</dbReference>
<proteinExistence type="inferred from homology"/>
<dbReference type="InterPro" id="IPR003439">
    <property type="entry name" value="ABC_transporter-like_ATP-bd"/>
</dbReference>
<dbReference type="SMART" id="SM00382">
    <property type="entry name" value="AAA"/>
    <property type="match status" value="1"/>
</dbReference>
<evidence type="ECO:0000256" key="2">
    <source>
        <dbReference type="ARBA" id="ARBA00022448"/>
    </source>
</evidence>
<keyword evidence="3" id="KW-0536">Nodulation</keyword>
<sequence>MSIAAITVRNLRKRYSYAKRGRGLAGAFSSKQVVIDAVDGVSFDIAPGERVAIIGPNGAGKSTTLKMLSGVLEPTAGEAQVLGLTPWRERKALSYRIGVVFGQRSQLWGELPARDSFELLRRIYDQDEAVFARRLGELGERFALRELMDQPVHRMSLGQRMRCEIAASLLHGPELLFLDEPTIGLDVTAKAAIRDFVREHARDHGLTVALTSHDTRDIELVCERVIVVNQGRIVVDQPTDQLRRRFLGRKVVTLQSSAPSLGLDLPGVVRRPSAQHTTVLEVDTAAIRIEQVIAAAFAQGGVEDVTIEDPPMEEVIHDIYANPDRR</sequence>
<comment type="similarity">
    <text evidence="1">Belongs to the ABC transporter superfamily.</text>
</comment>
<dbReference type="InterPro" id="IPR050763">
    <property type="entry name" value="ABC_transporter_ATP-binding"/>
</dbReference>
<comment type="caution">
    <text evidence="7">The sequence shown here is derived from an EMBL/GenBank/DDBJ whole genome shotgun (WGS) entry which is preliminary data.</text>
</comment>
<evidence type="ECO:0000259" key="6">
    <source>
        <dbReference type="PROSITE" id="PS50893"/>
    </source>
</evidence>
<evidence type="ECO:0000256" key="5">
    <source>
        <dbReference type="ARBA" id="ARBA00022840"/>
    </source>
</evidence>